<dbReference type="InterPro" id="IPR016024">
    <property type="entry name" value="ARM-type_fold"/>
</dbReference>
<sequence length="2046" mass="230385">MHLYNAWLPPPVAQETKREKESFSRVVCSVKNSFKPDDPDSVYSTLKWISVIDLCLGLCLPVECGGLGIRRVRLFKASLGKWLWWFGKENHRLWCQVIADKYGEARGGWCTRGVRVAHRCGMWRSIKEGTEKFFSQILYNVGEGNRVRFWHDPWCGPTPLKELFPSMYDCSVSKEAWVSDLVVSNSEGGRSWNLLFRDGPQDWQATTVYSFFEFIYSSMPRGEGDDQLVWRLTTSGVFDVRSFYKLLASSTTDAFPWEVNHLLLHCKFSHALWCEVFAVFGIQWVMPSFIKAKSDVSLEDVSTLVEIGLELFKNSQNKLYAQVRWGNILVRVLNKYRKKLSLKVQWRPLYDTLVNTHFTRDTGPEGWRLRQRHFEAITSLVRSCRRFFPPGSAFEIWSEFRSLLENPWHNSSFEGSGFVRLFLPTNLDNQDFFTNDWIKSCIDLWDSMPNCQFWNSQWAALVARVVKNCNSIEWECFLPTLFARYLNMFEVPVANGSGSYPFSVDVPRNTRFLFSNKTVTPAKAIAKAIVYLLRPGSLMQDQFEKLVNLLEQYYHPSNGGRWTYSLERFLFHLVIQFEKRLQHEQQNTENSRQPELLLGRSERTYFVNVVLKLIERGQYSKNEHLSETVAAATSVLSYVEPSLVLPFVASRFHMALETMTATHQLKIAVMSVAFVGRSLFLTSQSTSVESVESGDEFTDLLMVSLSNVLLGMDANDPPKTLATMQLIGSIFSNLAYLDDNIDESSFLPMIRFSEWLDEFLCRLFSLLLHLEPSSVMNEGLHSSATSGTFLVEDGPYYYCMLEILLGRLSKSLYTQALKKVCKFVKTNILPGAIAEVGLLCCACVHSNPEEAVTHLIEPILSSVISSLEGVPVTGFGGRGTSKSSVSIKAKPTLSPALETSIDYQLKTLSVAISYGGPALLRYKDQFKEAIVSAFDSPSWKVNGAGDHLLRSLLGSLILYYPIDQYKCIFRHPVASELEEWISTKDYSNNELPIGPKWHIPSDEEVNFANELLDLHFKVALDDLFTMCQTKIHSDSGDEKEHLKVTLLRIDSSLQGVLSCLPDFRPTSSNVVVEDPDHTSFLIAGATGSSVGSTQLREKAAEVIHASCKYLLEEKSDDSILLILIIRIMDALANYGSLEYDEWSNHRQAWKLESAAIVEPPINFIVSSHSKGKRRPRWALIDKAYMHNTWRSSQSSYHLLRTSAKFIPSDHLNLLMDNLLNLSLHSYETVRLLAGKSLLKLIKRWPSMISKCVLSLAENLKDPNAPENVVLGSCAVLASQSVLKHLTTDPKAFSSFIIGILSSSHHESLKAQKAINELFVKYNIYFAGVSRSIFRTSNNDMDGQVFGDLVSQIISMSFDSTGLHWRYNLMANRVLLLLAMASRNDPNVSSTILSETAGHFLKNLKSQLPQTRILAISALNTLLKESPYKLSAGKQSGSSGSNDLQESTKSSLEGVLTKIFQEEGFFDETLNSLSHVHIITDTESASSRGHGNSSFQSFADKSITRFYFDFSASWPRTPSWISLLGSDTFYSNFARIFKRLIQECGMPVLLALRSTLEEFANAKERSKQCVAAEALAGVLHSDVDGLLGAWDSWLMAQLQNIILAQSVESIPEWAACIRYAVTGKGKYGTKVPLLRQKILDCLANPLPSTATTTIVAKRYAFLSAVLIEISPQKMPAAEMRLHNELLEELLGNMCHSSAQVREAIGVNLSVLCSNIRLYASSDHDFSHEGRNSDIDNRLKDGGWVQFLIKRASEVVINIQSSSQSDHLEIPIDSKLQDVHLNGDSQDDVKWMETLFHFIISSLKSGRSSYLLDVIVGLLYPVISLQETSNKDLSTLAKAAFELLKWRIFWEPHLQEAVSVILSSANDSNWRTRSATLTYLRTFMYRHTFILSSVEKQQIWSTVEKLLIDNQVREHAAAVLAGLMKGGDEDLARDFRDRACLKANNLQRKRKQRNLSSGHSIASIHGAVLALTASVLSAPYDIPSWLPEHVTLLARFAGEPTPVKSTVTKAVAEFRRTHADTWNVQKNSFTEEQLEVLADTSSSSSYFA</sequence>
<evidence type="ECO:0000256" key="1">
    <source>
        <dbReference type="ARBA" id="ARBA00005739"/>
    </source>
</evidence>
<reference evidence="7" key="2">
    <citation type="submission" date="2021-01" db="UniProtKB">
        <authorList>
            <consortium name="EnsemblPlants"/>
        </authorList>
    </citation>
    <scope>IDENTIFICATION</scope>
</reference>
<dbReference type="InParanoid" id="A0A7N2M6A0"/>
<dbReference type="EMBL" id="LRBV02000008">
    <property type="status" value="NOT_ANNOTATED_CDS"/>
    <property type="molecule type" value="Genomic_DNA"/>
</dbReference>
<evidence type="ECO:0000256" key="3">
    <source>
        <dbReference type="ARBA" id="ARBA00022763"/>
    </source>
</evidence>
<dbReference type="SUPFAM" id="SSF48371">
    <property type="entry name" value="ARM repeat"/>
    <property type="match status" value="2"/>
</dbReference>
<feature type="domain" description="Proteasome activator complex subunit 4 C-terminal" evidence="5">
    <location>
        <begin position="1961"/>
        <end position="2046"/>
    </location>
</feature>
<evidence type="ECO:0008006" key="9">
    <source>
        <dbReference type="Google" id="ProtNLM"/>
    </source>
</evidence>
<dbReference type="GO" id="GO:0005829">
    <property type="term" value="C:cytosol"/>
    <property type="evidence" value="ECO:0007669"/>
    <property type="project" value="TreeGrafter"/>
</dbReference>
<keyword evidence="2" id="KW-0677">Repeat</keyword>
<dbReference type="InterPro" id="IPR011989">
    <property type="entry name" value="ARM-like"/>
</dbReference>
<reference evidence="7 8" key="1">
    <citation type="journal article" date="2016" name="G3 (Bethesda)">
        <title>First Draft Assembly and Annotation of the Genome of a California Endemic Oak Quercus lobata Nee (Fagaceae).</title>
        <authorList>
            <person name="Sork V.L."/>
            <person name="Fitz-Gibbon S.T."/>
            <person name="Puiu D."/>
            <person name="Crepeau M."/>
            <person name="Gugger P.F."/>
            <person name="Sherman R."/>
            <person name="Stevens K."/>
            <person name="Langley C.H."/>
            <person name="Pellegrini M."/>
            <person name="Salzberg S.L."/>
        </authorList>
    </citation>
    <scope>NUCLEOTIDE SEQUENCE [LARGE SCALE GENOMIC DNA]</scope>
    <source>
        <strain evidence="7 8">cv. SW786</strain>
    </source>
</reference>
<dbReference type="Gene3D" id="1.25.10.10">
    <property type="entry name" value="Leucine-rich Repeat Variant"/>
    <property type="match status" value="1"/>
</dbReference>
<dbReference type="GO" id="GO:0006281">
    <property type="term" value="P:DNA repair"/>
    <property type="evidence" value="ECO:0007669"/>
    <property type="project" value="UniProtKB-KW"/>
</dbReference>
<accession>A0A7N2M6A0</accession>
<evidence type="ECO:0000259" key="6">
    <source>
        <dbReference type="Pfam" id="PF16507"/>
    </source>
</evidence>
<feature type="domain" description="Proteasome activator Blm10 middle HEAT repeats region" evidence="6">
    <location>
        <begin position="544"/>
        <end position="735"/>
    </location>
</feature>
<dbReference type="FunCoup" id="A0A7N2M6A0">
    <property type="interactions" value="3006"/>
</dbReference>
<dbReference type="InterPro" id="IPR035309">
    <property type="entry name" value="PSME4"/>
</dbReference>
<keyword evidence="3" id="KW-0227">DNA damage</keyword>
<dbReference type="GO" id="GO:0005634">
    <property type="term" value="C:nucleus"/>
    <property type="evidence" value="ECO:0007669"/>
    <property type="project" value="TreeGrafter"/>
</dbReference>
<dbReference type="PANTHER" id="PTHR32170:SF3">
    <property type="entry name" value="PROTEASOME ACTIVATOR COMPLEX SUBUNIT 4"/>
    <property type="match status" value="1"/>
</dbReference>
<comment type="similarity">
    <text evidence="1">Belongs to the BLM10 family.</text>
</comment>
<dbReference type="PANTHER" id="PTHR32170">
    <property type="entry name" value="PROTEASOME ACTIVATOR COMPLEX SUBUNIT 4"/>
    <property type="match status" value="1"/>
</dbReference>
<evidence type="ECO:0000313" key="8">
    <source>
        <dbReference type="Proteomes" id="UP000594261"/>
    </source>
</evidence>
<evidence type="ECO:0000313" key="7">
    <source>
        <dbReference type="EnsemblPlants" id="QL08p000781:mrna"/>
    </source>
</evidence>
<keyword evidence="4" id="KW-0234">DNA repair</keyword>
<keyword evidence="8" id="KW-1185">Reference proteome</keyword>
<organism evidence="7 8">
    <name type="scientific">Quercus lobata</name>
    <name type="common">Valley oak</name>
    <dbReference type="NCBI Taxonomy" id="97700"/>
    <lineage>
        <taxon>Eukaryota</taxon>
        <taxon>Viridiplantae</taxon>
        <taxon>Streptophyta</taxon>
        <taxon>Embryophyta</taxon>
        <taxon>Tracheophyta</taxon>
        <taxon>Spermatophyta</taxon>
        <taxon>Magnoliopsida</taxon>
        <taxon>eudicotyledons</taxon>
        <taxon>Gunneridae</taxon>
        <taxon>Pentapetalae</taxon>
        <taxon>rosids</taxon>
        <taxon>fabids</taxon>
        <taxon>Fagales</taxon>
        <taxon>Fagaceae</taxon>
        <taxon>Quercus</taxon>
    </lineage>
</organism>
<dbReference type="Proteomes" id="UP000594261">
    <property type="component" value="Chromosome 8"/>
</dbReference>
<dbReference type="OMA" id="ECTQLVP"/>
<dbReference type="Pfam" id="PF11919">
    <property type="entry name" value="PSME4_C"/>
    <property type="match status" value="1"/>
</dbReference>
<dbReference type="InterPro" id="IPR021843">
    <property type="entry name" value="PSME4_C"/>
</dbReference>
<dbReference type="Gramene" id="QL08p000781:mrna">
    <property type="protein sequence ID" value="QL08p000781:mrna"/>
    <property type="gene ID" value="QL08p000781"/>
</dbReference>
<dbReference type="GO" id="GO:0010499">
    <property type="term" value="P:proteasomal ubiquitin-independent protein catabolic process"/>
    <property type="evidence" value="ECO:0007669"/>
    <property type="project" value="TreeGrafter"/>
</dbReference>
<evidence type="ECO:0000256" key="4">
    <source>
        <dbReference type="ARBA" id="ARBA00023204"/>
    </source>
</evidence>
<dbReference type="EnsemblPlants" id="QL08p000781:mrna">
    <property type="protein sequence ID" value="QL08p000781:mrna"/>
    <property type="gene ID" value="QL08p000781"/>
</dbReference>
<evidence type="ECO:0000256" key="2">
    <source>
        <dbReference type="ARBA" id="ARBA00022737"/>
    </source>
</evidence>
<protein>
    <recommendedName>
        <fullName evidence="9">Proteasome activator subunit 4</fullName>
    </recommendedName>
</protein>
<dbReference type="InterPro" id="IPR032430">
    <property type="entry name" value="Blm10_mid"/>
</dbReference>
<dbReference type="GO" id="GO:0016504">
    <property type="term" value="F:peptidase activator activity"/>
    <property type="evidence" value="ECO:0007669"/>
    <property type="project" value="InterPro"/>
</dbReference>
<evidence type="ECO:0000259" key="5">
    <source>
        <dbReference type="Pfam" id="PF11919"/>
    </source>
</evidence>
<feature type="domain" description="Proteasome activator Blm10 middle HEAT repeats region" evidence="6">
    <location>
        <begin position="750"/>
        <end position="1056"/>
    </location>
</feature>
<dbReference type="GO" id="GO:0070628">
    <property type="term" value="F:proteasome binding"/>
    <property type="evidence" value="ECO:0007669"/>
    <property type="project" value="InterPro"/>
</dbReference>
<name>A0A7N2M6A0_QUELO</name>
<proteinExistence type="inferred from homology"/>
<dbReference type="Pfam" id="PF16507">
    <property type="entry name" value="HEAT_PSME4_mid"/>
    <property type="match status" value="2"/>
</dbReference>